<feature type="compositionally biased region" description="Low complexity" evidence="6">
    <location>
        <begin position="746"/>
        <end position="755"/>
    </location>
</feature>
<feature type="region of interest" description="Disordered" evidence="6">
    <location>
        <begin position="1053"/>
        <end position="1083"/>
    </location>
</feature>
<keyword evidence="5" id="KW-0175">Coiled coil</keyword>
<feature type="domain" description="SH3" evidence="7">
    <location>
        <begin position="1082"/>
        <end position="1148"/>
    </location>
</feature>
<dbReference type="Gene3D" id="2.30.30.40">
    <property type="entry name" value="SH3 Domains"/>
    <property type="match status" value="3"/>
</dbReference>
<dbReference type="SUPFAM" id="SSF49265">
    <property type="entry name" value="Fibronectin type III"/>
    <property type="match status" value="1"/>
</dbReference>
<dbReference type="GO" id="GO:0007274">
    <property type="term" value="P:neuromuscular synaptic transmission"/>
    <property type="evidence" value="ECO:0007669"/>
    <property type="project" value="TreeGrafter"/>
</dbReference>
<feature type="domain" description="Fibronectin type-III" evidence="8">
    <location>
        <begin position="539"/>
        <end position="628"/>
    </location>
</feature>
<dbReference type="FunCoup" id="A0A1V9X7T8">
    <property type="interactions" value="16"/>
</dbReference>
<dbReference type="InterPro" id="IPR057884">
    <property type="entry name" value="FN3_RIM-BP1/2/3"/>
</dbReference>
<dbReference type="Pfam" id="PF07653">
    <property type="entry name" value="SH3_2"/>
    <property type="match status" value="1"/>
</dbReference>
<dbReference type="CDD" id="cd00063">
    <property type="entry name" value="FN3"/>
    <property type="match status" value="1"/>
</dbReference>
<evidence type="ECO:0000256" key="5">
    <source>
        <dbReference type="SAM" id="Coils"/>
    </source>
</evidence>
<dbReference type="GO" id="GO:0045202">
    <property type="term" value="C:synapse"/>
    <property type="evidence" value="ECO:0007669"/>
    <property type="project" value="GOC"/>
</dbReference>
<feature type="compositionally biased region" description="Gly residues" evidence="6">
    <location>
        <begin position="1246"/>
        <end position="1256"/>
    </location>
</feature>
<dbReference type="OrthoDB" id="4158657at2759"/>
<feature type="compositionally biased region" description="Gly residues" evidence="6">
    <location>
        <begin position="1166"/>
        <end position="1175"/>
    </location>
</feature>
<dbReference type="InterPro" id="IPR035753">
    <property type="entry name" value="RIM-BP_SH3_2"/>
</dbReference>
<accession>A0A1V9X7T8</accession>
<dbReference type="SUPFAM" id="SSF50044">
    <property type="entry name" value="SH3-domain"/>
    <property type="match status" value="3"/>
</dbReference>
<dbReference type="Gene3D" id="2.60.40.10">
    <property type="entry name" value="Immunoglobulins"/>
    <property type="match status" value="2"/>
</dbReference>
<dbReference type="CDD" id="cd12013">
    <property type="entry name" value="SH3_RIM-BP_3"/>
    <property type="match status" value="1"/>
</dbReference>
<feature type="region of interest" description="Disordered" evidence="6">
    <location>
        <begin position="1144"/>
        <end position="1385"/>
    </location>
</feature>
<keyword evidence="10" id="KW-1185">Reference proteome</keyword>
<comment type="caution">
    <text evidence="9">The sequence shown here is derived from an EMBL/GenBank/DDBJ whole genome shotgun (WGS) entry which is preliminary data.</text>
</comment>
<dbReference type="InterPro" id="IPR013783">
    <property type="entry name" value="Ig-like_fold"/>
</dbReference>
<proteinExistence type="inferred from homology"/>
<evidence type="ECO:0000259" key="8">
    <source>
        <dbReference type="PROSITE" id="PS50853"/>
    </source>
</evidence>
<sequence length="1439" mass="154749">MQNPACRETDDEKSNMILLMIMPMRRNRLVKQAPVTHAKSYVLPFAAYQFRRLAETPQLQPTAGQVPAGSAPHTVSSQELEGLMKKLEQDNKVLAELDRKRLEREALQTQQQQLQQQPCTCGQADTTQPGSSAPLCCQNAGQATTVTLVTPGTCPHVQLIQPGTSGTTGLTCCAAHGKAVALPVAPAGASTVCTAISGLPSTTLGPRCMSAGVNCAPGAVATPAGMLRTHTPLGLQNKLMQHANTYQHAAATPDTVITSYSAMSQKDFYDDLGVDSVDYVDIPGRGRCRVYLARYSYDPLKQSPNENPEAELALSAGEYVLIFGEIDEDGFYNGELLDGQRGLVPSNFIEKLTGEDLFQFQTTVLYCYRDSDESSVAGTAYMTPDEGQYVVDPPVRIAPEDYHRMNDYIDMEEDDEPGGDEESFTEMDGALPHYPSGRPKPQFVVPAPQRLVLERQLNKSILIGWLPPDVVLGSLESYQVYVDGELRAVIRAGERTRALVESVDSSIPHRVSVRSVLVSGHHSRDAACTVVIGKNIPLAPSFVKAASITSTSALIRWIPSNSNFQHVVAVNNVDLKLVKPGVYRYSITGLSPNTVYRVSVRARPGKLLVQNTKKSSLVCAVEFRTLAKGIPDPPVDIRVEPGPQDGTILVTWLPVHQNNNPEQPGLPVSGYAVFASGRMVTQIDSPSGDHALLSLTHLLNSRTITVRTKADTLLSADSLPCHIPEYVLKGKRLPPRSLGGCRPRRSPAAARGSASFETAGEDTRPAPIVERGASLDSDLESETEIAALLCQVSLKELGQVIEASQRSHDTDEQMLRMDESYSESDVVDEYGRRVNGTGPTSAGLGGRRFIGPQGRLQRSTGYGASPPQVAVRLGPHGPKRNSAGQLVLEPEECLSDKEIYPQVTNPALSASASGAVPAIEVTKDRSVVDSYSEEEFDKHNELRRPISPGHRRGIGLRGRAMGMPMGGMGGPMGHGGPMGGGQGHQRSRWFMALFDYDPLSMSPNPDAAHEELPFKEGQLIRVYGEKDTDGFYRGELNGRMGLVPCNMVSEVQGPHPGGHAGQGPPHLQQLSQAHNRGPQGGQGRRKMLALYDYDPSLSPNVDAEMELSFRTGDVLHVLGEMDEDGFYMAELNGVRGLVPSNFLTEAPPNYPDQKGGMGPPPMRGPPRGGSGGHGGPPHHAQHPSSGHPDHDMHGRGPNTRHDADPYYDSRRGPARGQSDYQTSGGPLPPRHNPGGPTQGSVSQGPSGQGGQGGQGYGYNTNNSGPVGHRDPQGYRDPRDPSAQGQRPPHGRFPWCTTSHTRRTGKYGFGNGPSGRASPSAATAMVNASPDQYASARLPHQLQSDTMSERRCRSQEVAHPAKTPQAPNSSPQEASMIPEKKSQNTTDRLATATIKRLGGRHNGSVDSVRLIMMSALALSPMTEALGASLEGTETTRSCTG</sequence>
<evidence type="ECO:0000256" key="6">
    <source>
        <dbReference type="SAM" id="MobiDB-lite"/>
    </source>
</evidence>
<feature type="domain" description="SH3" evidence="7">
    <location>
        <begin position="286"/>
        <end position="354"/>
    </location>
</feature>
<dbReference type="SMART" id="SM00060">
    <property type="entry name" value="FN3"/>
    <property type="match status" value="3"/>
</dbReference>
<evidence type="ECO:0000256" key="4">
    <source>
        <dbReference type="PROSITE-ProRule" id="PRU00192"/>
    </source>
</evidence>
<dbReference type="FunFam" id="2.30.30.40:FF:000016">
    <property type="entry name" value="RIMS-binding protein 2 isoform X2"/>
    <property type="match status" value="1"/>
</dbReference>
<dbReference type="InterPro" id="IPR035755">
    <property type="entry name" value="RIM-BP_SH3_3"/>
</dbReference>
<dbReference type="InterPro" id="IPR036028">
    <property type="entry name" value="SH3-like_dom_sf"/>
</dbReference>
<dbReference type="PANTHER" id="PTHR14234:SF19">
    <property type="entry name" value="RIM-BINDING PROTEIN, ISOFORM F"/>
    <property type="match status" value="1"/>
</dbReference>
<dbReference type="PANTHER" id="PTHR14234">
    <property type="entry name" value="RIM BINDING PROTEIN-RELATED"/>
    <property type="match status" value="1"/>
</dbReference>
<feature type="domain" description="Fibronectin type-III" evidence="8">
    <location>
        <begin position="447"/>
        <end position="536"/>
    </location>
</feature>
<dbReference type="EMBL" id="MNPL01021416">
    <property type="protein sequence ID" value="OQR69342.1"/>
    <property type="molecule type" value="Genomic_DNA"/>
</dbReference>
<feature type="region of interest" description="Disordered" evidence="6">
    <location>
        <begin position="737"/>
        <end position="764"/>
    </location>
</feature>
<gene>
    <name evidence="9" type="ORF">BIW11_01867</name>
</gene>
<feature type="compositionally biased region" description="Basic and acidic residues" evidence="6">
    <location>
        <begin position="1267"/>
        <end position="1279"/>
    </location>
</feature>
<dbReference type="FunFam" id="2.30.30.40:FF:000023">
    <property type="entry name" value="RIMS-binding protein 2 isoform F"/>
    <property type="match status" value="1"/>
</dbReference>
<dbReference type="InterPro" id="IPR036116">
    <property type="entry name" value="FN3_sf"/>
</dbReference>
<dbReference type="Proteomes" id="UP000192247">
    <property type="component" value="Unassembled WGS sequence"/>
</dbReference>
<dbReference type="Pfam" id="PF00041">
    <property type="entry name" value="fn3"/>
    <property type="match status" value="1"/>
</dbReference>
<dbReference type="InterPro" id="IPR040325">
    <property type="entry name" value="RIMBP1/2/3"/>
</dbReference>
<dbReference type="CDD" id="cd12014">
    <property type="entry name" value="SH3_RIM-BP_1"/>
    <property type="match status" value="1"/>
</dbReference>
<dbReference type="PROSITE" id="PS50002">
    <property type="entry name" value="SH3"/>
    <property type="match status" value="3"/>
</dbReference>
<dbReference type="Pfam" id="PF25523">
    <property type="entry name" value="Ig_RIMBP2"/>
    <property type="match status" value="1"/>
</dbReference>
<keyword evidence="3" id="KW-0677">Repeat</keyword>
<feature type="domain" description="SH3" evidence="7">
    <location>
        <begin position="985"/>
        <end position="1053"/>
    </location>
</feature>
<feature type="coiled-coil region" evidence="5">
    <location>
        <begin position="77"/>
        <end position="117"/>
    </location>
</feature>
<feature type="compositionally biased region" description="Basic and acidic residues" evidence="6">
    <location>
        <begin position="1187"/>
        <end position="1211"/>
    </location>
</feature>
<reference evidence="9 10" key="1">
    <citation type="journal article" date="2017" name="Gigascience">
        <title>Draft genome of the honey bee ectoparasitic mite, Tropilaelaps mercedesae, is shaped by the parasitic life history.</title>
        <authorList>
            <person name="Dong X."/>
            <person name="Armstrong S.D."/>
            <person name="Xia D."/>
            <person name="Makepeace B.L."/>
            <person name="Darby A.C."/>
            <person name="Kadowaki T."/>
        </authorList>
    </citation>
    <scope>NUCLEOTIDE SEQUENCE [LARGE SCALE GENOMIC DNA]</scope>
    <source>
        <strain evidence="9">Wuxi-XJTLU</strain>
    </source>
</reference>
<keyword evidence="2 4" id="KW-0728">SH3 domain</keyword>
<dbReference type="STRING" id="418985.A0A1V9X7T8"/>
<evidence type="ECO:0000256" key="2">
    <source>
        <dbReference type="ARBA" id="ARBA00022443"/>
    </source>
</evidence>
<evidence type="ECO:0000256" key="1">
    <source>
        <dbReference type="ARBA" id="ARBA00010749"/>
    </source>
</evidence>
<feature type="compositionally biased region" description="Basic and acidic residues" evidence="6">
    <location>
        <begin position="1346"/>
        <end position="1355"/>
    </location>
</feature>
<protein>
    <submittedName>
        <fullName evidence="9">RIMS-binding protein 2-like</fullName>
    </submittedName>
</protein>
<evidence type="ECO:0000313" key="10">
    <source>
        <dbReference type="Proteomes" id="UP000192247"/>
    </source>
</evidence>
<dbReference type="InterPro" id="IPR001452">
    <property type="entry name" value="SH3_domain"/>
</dbReference>
<name>A0A1V9X7T8_9ACAR</name>
<dbReference type="InterPro" id="IPR003961">
    <property type="entry name" value="FN3_dom"/>
</dbReference>
<evidence type="ECO:0000313" key="9">
    <source>
        <dbReference type="EMBL" id="OQR69342.1"/>
    </source>
</evidence>
<dbReference type="PROSITE" id="PS50853">
    <property type="entry name" value="FN3"/>
    <property type="match status" value="2"/>
</dbReference>
<dbReference type="FunFam" id="2.30.30.40:FF:000006">
    <property type="entry name" value="RIMS-binding protein 2 isoform X1"/>
    <property type="match status" value="1"/>
</dbReference>
<feature type="compositionally biased region" description="Low complexity" evidence="6">
    <location>
        <begin position="1233"/>
        <end position="1245"/>
    </location>
</feature>
<organism evidence="9 10">
    <name type="scientific">Tropilaelaps mercedesae</name>
    <dbReference type="NCBI Taxonomy" id="418985"/>
    <lineage>
        <taxon>Eukaryota</taxon>
        <taxon>Metazoa</taxon>
        <taxon>Ecdysozoa</taxon>
        <taxon>Arthropoda</taxon>
        <taxon>Chelicerata</taxon>
        <taxon>Arachnida</taxon>
        <taxon>Acari</taxon>
        <taxon>Parasitiformes</taxon>
        <taxon>Mesostigmata</taxon>
        <taxon>Gamasina</taxon>
        <taxon>Dermanyssoidea</taxon>
        <taxon>Laelapidae</taxon>
        <taxon>Tropilaelaps</taxon>
    </lineage>
</organism>
<dbReference type="PRINTS" id="PR00452">
    <property type="entry name" value="SH3DOMAIN"/>
</dbReference>
<evidence type="ECO:0000259" key="7">
    <source>
        <dbReference type="PROSITE" id="PS50002"/>
    </source>
</evidence>
<dbReference type="InParanoid" id="A0A1V9X7T8"/>
<evidence type="ECO:0000256" key="3">
    <source>
        <dbReference type="ARBA" id="ARBA00022737"/>
    </source>
</evidence>
<comment type="similarity">
    <text evidence="1">Belongs to the RIMBP family.</text>
</comment>
<dbReference type="Pfam" id="PF14604">
    <property type="entry name" value="SH3_9"/>
    <property type="match status" value="2"/>
</dbReference>
<dbReference type="CDD" id="cd12012">
    <property type="entry name" value="SH3_RIM-BP_2"/>
    <property type="match status" value="1"/>
</dbReference>
<dbReference type="SMART" id="SM00326">
    <property type="entry name" value="SH3"/>
    <property type="match status" value="3"/>
</dbReference>